<keyword evidence="6" id="KW-0442">Lipid degradation</keyword>
<dbReference type="Proteomes" id="UP000607653">
    <property type="component" value="Unassembled WGS sequence"/>
</dbReference>
<keyword evidence="5" id="KW-0378">Hydrolase</keyword>
<dbReference type="InterPro" id="IPR001087">
    <property type="entry name" value="GDSL"/>
</dbReference>
<evidence type="ECO:0000256" key="5">
    <source>
        <dbReference type="ARBA" id="ARBA00022801"/>
    </source>
</evidence>
<evidence type="ECO:0000256" key="8">
    <source>
        <dbReference type="SAM" id="SignalP"/>
    </source>
</evidence>
<dbReference type="AlphaFoldDB" id="A0A822ZTS4"/>
<organism evidence="9 10">
    <name type="scientific">Nelumbo nucifera</name>
    <name type="common">Sacred lotus</name>
    <dbReference type="NCBI Taxonomy" id="4432"/>
    <lineage>
        <taxon>Eukaryota</taxon>
        <taxon>Viridiplantae</taxon>
        <taxon>Streptophyta</taxon>
        <taxon>Embryophyta</taxon>
        <taxon>Tracheophyta</taxon>
        <taxon>Spermatophyta</taxon>
        <taxon>Magnoliopsida</taxon>
        <taxon>Proteales</taxon>
        <taxon>Nelumbonaceae</taxon>
        <taxon>Nelumbo</taxon>
    </lineage>
</organism>
<evidence type="ECO:0000256" key="4">
    <source>
        <dbReference type="ARBA" id="ARBA00022729"/>
    </source>
</evidence>
<keyword evidence="10" id="KW-1185">Reference proteome</keyword>
<sequence>MRRSPNSNSLVFICFTIFSHALVAIAENPLAPALYVFGDSLLDSGNNNFLPTIAKANYLPYGVDFAGGVTGRFTNGKTVADYIGESWCQYNFLLLCSSQLGLPFAPPSINLFKSGTITGRNYASGSCGILPLTGSEFGKCLNLDDQVVLFQKTIEMELQPHFGSSKELSDYLSKSIFVINIGNNDYGGYLVSYVSKPNLMYTPQAFAQLLKDILSQRLETLYKLGARKFLVFEIAPIGCMPIVTRLVPHEGPCVEELNQVVSVFNDGLPAMLKQLTTSLQGSTFALGYFSKLGHDMITNPSKYGLGDTTDPCCIAANNGAWTCIPGLVSCSDGGRHAFWDGMHLTEAIYSTIGTRCFNDSSVCSPTIQQLVQG</sequence>
<reference evidence="9 10" key="1">
    <citation type="journal article" date="2020" name="Mol. Biol. Evol.">
        <title>Distinct Expression and Methylation Patterns for Genes with Different Fates following a Single Whole-Genome Duplication in Flowering Plants.</title>
        <authorList>
            <person name="Shi T."/>
            <person name="Rahmani R.S."/>
            <person name="Gugger P.F."/>
            <person name="Wang M."/>
            <person name="Li H."/>
            <person name="Zhang Y."/>
            <person name="Li Z."/>
            <person name="Wang Q."/>
            <person name="Van de Peer Y."/>
            <person name="Marchal K."/>
            <person name="Chen J."/>
        </authorList>
    </citation>
    <scope>NUCLEOTIDE SEQUENCE [LARGE SCALE GENOMIC DNA]</scope>
    <source>
        <tissue evidence="9">Leaf</tissue>
    </source>
</reference>
<evidence type="ECO:0000313" key="10">
    <source>
        <dbReference type="Proteomes" id="UP000607653"/>
    </source>
</evidence>
<comment type="subcellular location">
    <subcellularLocation>
        <location evidence="1">Secreted</location>
    </subcellularLocation>
</comment>
<dbReference type="InterPro" id="IPR036514">
    <property type="entry name" value="SGNH_hydro_sf"/>
</dbReference>
<evidence type="ECO:0000256" key="1">
    <source>
        <dbReference type="ARBA" id="ARBA00004613"/>
    </source>
</evidence>
<protein>
    <recommendedName>
        <fullName evidence="11">GDSL esterase/lipase 7-like</fullName>
    </recommendedName>
</protein>
<evidence type="ECO:0000256" key="6">
    <source>
        <dbReference type="ARBA" id="ARBA00022963"/>
    </source>
</evidence>
<keyword evidence="4 8" id="KW-0732">Signal</keyword>
<keyword evidence="7" id="KW-0443">Lipid metabolism</keyword>
<evidence type="ECO:0000256" key="3">
    <source>
        <dbReference type="ARBA" id="ARBA00022525"/>
    </source>
</evidence>
<dbReference type="PANTHER" id="PTHR45650">
    <property type="entry name" value="GDSL-LIKE LIPASE/ACYLHYDROLASE-RELATED"/>
    <property type="match status" value="1"/>
</dbReference>
<gene>
    <name evidence="9" type="ORF">HUJ06_004506</name>
</gene>
<dbReference type="PANTHER" id="PTHR45650:SF14">
    <property type="entry name" value="GDSL ESTERASE_LIPASE 7-LIKE"/>
    <property type="match status" value="1"/>
</dbReference>
<dbReference type="Pfam" id="PF00657">
    <property type="entry name" value="Lipase_GDSL"/>
    <property type="match status" value="1"/>
</dbReference>
<comment type="similarity">
    <text evidence="2">Belongs to the 'GDSL' lipolytic enzyme family.</text>
</comment>
<dbReference type="Gene3D" id="3.40.50.1110">
    <property type="entry name" value="SGNH hydrolase"/>
    <property type="match status" value="1"/>
</dbReference>
<dbReference type="EMBL" id="DUZY01000007">
    <property type="protein sequence ID" value="DAD46276.1"/>
    <property type="molecule type" value="Genomic_DNA"/>
</dbReference>
<accession>A0A822ZTS4</accession>
<dbReference type="CDD" id="cd01837">
    <property type="entry name" value="SGNH_plant_lipase_like"/>
    <property type="match status" value="1"/>
</dbReference>
<evidence type="ECO:0000256" key="7">
    <source>
        <dbReference type="ARBA" id="ARBA00023098"/>
    </source>
</evidence>
<dbReference type="GO" id="GO:0016042">
    <property type="term" value="P:lipid catabolic process"/>
    <property type="evidence" value="ECO:0007669"/>
    <property type="project" value="UniProtKB-KW"/>
</dbReference>
<proteinExistence type="inferred from homology"/>
<feature type="chain" id="PRO_5032268249" description="GDSL esterase/lipase 7-like" evidence="8">
    <location>
        <begin position="27"/>
        <end position="373"/>
    </location>
</feature>
<keyword evidence="3" id="KW-0964">Secreted</keyword>
<dbReference type="InterPro" id="IPR035669">
    <property type="entry name" value="SGNH_plant_lipase-like"/>
</dbReference>
<evidence type="ECO:0000313" key="9">
    <source>
        <dbReference type="EMBL" id="DAD46276.1"/>
    </source>
</evidence>
<evidence type="ECO:0000256" key="2">
    <source>
        <dbReference type="ARBA" id="ARBA00008668"/>
    </source>
</evidence>
<dbReference type="InterPro" id="IPR051238">
    <property type="entry name" value="GDSL_esterase/lipase"/>
</dbReference>
<dbReference type="GO" id="GO:0005576">
    <property type="term" value="C:extracellular region"/>
    <property type="evidence" value="ECO:0007669"/>
    <property type="project" value="UniProtKB-SubCell"/>
</dbReference>
<dbReference type="GO" id="GO:0016788">
    <property type="term" value="F:hydrolase activity, acting on ester bonds"/>
    <property type="evidence" value="ECO:0007669"/>
    <property type="project" value="InterPro"/>
</dbReference>
<comment type="caution">
    <text evidence="9">The sequence shown here is derived from an EMBL/GenBank/DDBJ whole genome shotgun (WGS) entry which is preliminary data.</text>
</comment>
<evidence type="ECO:0008006" key="11">
    <source>
        <dbReference type="Google" id="ProtNLM"/>
    </source>
</evidence>
<feature type="signal peptide" evidence="8">
    <location>
        <begin position="1"/>
        <end position="26"/>
    </location>
</feature>
<name>A0A822ZTS4_NELNU</name>